<feature type="transmembrane region" description="Helical" evidence="2">
    <location>
        <begin position="566"/>
        <end position="583"/>
    </location>
</feature>
<proteinExistence type="predicted"/>
<keyword evidence="1" id="KW-0813">Transport</keyword>
<comment type="caution">
    <text evidence="4">The sequence shown here is derived from an EMBL/GenBank/DDBJ whole genome shotgun (WGS) entry which is preliminary data.</text>
</comment>
<feature type="transmembrane region" description="Helical" evidence="2">
    <location>
        <begin position="509"/>
        <end position="527"/>
    </location>
</feature>
<dbReference type="PANTHER" id="PTHR43849:SF2">
    <property type="entry name" value="BLL3936 PROTEIN"/>
    <property type="match status" value="1"/>
</dbReference>
<protein>
    <submittedName>
        <fullName evidence="4">TRAP transporter permease</fullName>
    </submittedName>
</protein>
<keyword evidence="2" id="KW-0472">Membrane</keyword>
<sequence length="630" mass="66250">MKRIATATALVWALFQIWIWWDRELDLIFVRSAHLGLAMATGAAMLAARSTRRAEQVILLLIGVLSLVPPLYHYLGHDRWLSRISGLDPVYAMDFATAAVLLLTLGALAWRLVGKGMVFVVAAFVMYQLFGGSLPGDFGHRQDSIGLFVDQQFMSMEGIYGIPLGISVSVVFYFILFAAVFELFGGGKMIVDLALAMTGRYRGGPAKAAVVGSALTGLVSGSAVANVMSSGIFSIPLMKRAGYKATFAGAVEAVVSTAGQIMPPVMGAAAFIVADMLRIPYTQIITAAALPALLYFASVFITVDFTARRDRLPLLSLKEMTPAAQVLRTYGHMLLPLGWLAWRIVSGYSVSSACIEGIIATVVIGSLRGTTRQNVKDIVLSLSTGAQRAVSVAIPCALAGVIVGVVAFTGIGTKFTGIIVDLSEGSIALAVLLTIAAAIVLGFGMPTTSAYVMSAILLAPAMISIGFDPLATHLLLLYFAVLAMVTPPIALAAYAAAGIAEAPANKTGWVAFGLSVPVMLIPVMFLYRTELLMVGTVPQIIGATLITIVALVASSAASTGWLFTRLSVPVRALLAVSAVLMVLPRDNFPYWAVGGALLGAVAVVSWLRRPHEPVPDRGIAADATEAASGA</sequence>
<feature type="transmembrane region" description="Helical" evidence="2">
    <location>
        <begin position="425"/>
        <end position="443"/>
    </location>
</feature>
<dbReference type="RefSeq" id="WP_275633059.1">
    <property type="nucleotide sequence ID" value="NZ_JARGYD010000004.1"/>
</dbReference>
<keyword evidence="1" id="KW-0997">Cell inner membrane</keyword>
<feature type="transmembrane region" description="Helical" evidence="2">
    <location>
        <begin position="389"/>
        <end position="413"/>
    </location>
</feature>
<evidence type="ECO:0000313" key="4">
    <source>
        <dbReference type="EMBL" id="MFC3143080.1"/>
    </source>
</evidence>
<dbReference type="PANTHER" id="PTHR43849">
    <property type="entry name" value="BLL3936 PROTEIN"/>
    <property type="match status" value="1"/>
</dbReference>
<evidence type="ECO:0000256" key="2">
    <source>
        <dbReference type="SAM" id="Phobius"/>
    </source>
</evidence>
<dbReference type="InterPro" id="IPR011853">
    <property type="entry name" value="TRAP_DctM-Dct_fused"/>
</dbReference>
<dbReference type="Pfam" id="PF06808">
    <property type="entry name" value="DctM"/>
    <property type="match status" value="1"/>
</dbReference>
<comment type="subcellular location">
    <subcellularLocation>
        <location evidence="1">Cell inner membrane</location>
        <topology evidence="1">Multi-pass membrane protein</topology>
    </subcellularLocation>
</comment>
<feature type="transmembrane region" description="Helical" evidence="2">
    <location>
        <begin position="473"/>
        <end position="497"/>
    </location>
</feature>
<feature type="transmembrane region" description="Helical" evidence="2">
    <location>
        <begin position="90"/>
        <end position="110"/>
    </location>
</feature>
<feature type="transmembrane region" description="Helical" evidence="2">
    <location>
        <begin position="117"/>
        <end position="138"/>
    </location>
</feature>
<feature type="transmembrane region" description="Helical" evidence="2">
    <location>
        <begin position="450"/>
        <end position="467"/>
    </location>
</feature>
<evidence type="ECO:0000256" key="1">
    <source>
        <dbReference type="RuleBase" id="RU369079"/>
    </source>
</evidence>
<dbReference type="Proteomes" id="UP001595632">
    <property type="component" value="Unassembled WGS sequence"/>
</dbReference>
<dbReference type="InterPro" id="IPR010656">
    <property type="entry name" value="DctM"/>
</dbReference>
<accession>A0ABV7GSD2</accession>
<feature type="transmembrane region" description="Helical" evidence="2">
    <location>
        <begin position="284"/>
        <end position="305"/>
    </location>
</feature>
<keyword evidence="2" id="KW-1133">Transmembrane helix</keyword>
<comment type="function">
    <text evidence="1">Part of the tripartite ATP-independent periplasmic (TRAP) transport system.</text>
</comment>
<feature type="transmembrane region" description="Helical" evidence="2">
    <location>
        <begin position="206"/>
        <end position="228"/>
    </location>
</feature>
<feature type="domain" description="TRAP C4-dicarboxylate transport system permease DctM subunit" evidence="3">
    <location>
        <begin position="111"/>
        <end position="527"/>
    </location>
</feature>
<dbReference type="EMBL" id="JBHRTB010000010">
    <property type="protein sequence ID" value="MFC3143080.1"/>
    <property type="molecule type" value="Genomic_DNA"/>
</dbReference>
<reference evidence="5" key="1">
    <citation type="journal article" date="2019" name="Int. J. Syst. Evol. Microbiol.">
        <title>The Global Catalogue of Microorganisms (GCM) 10K type strain sequencing project: providing services to taxonomists for standard genome sequencing and annotation.</title>
        <authorList>
            <consortium name="The Broad Institute Genomics Platform"/>
            <consortium name="The Broad Institute Genome Sequencing Center for Infectious Disease"/>
            <person name="Wu L."/>
            <person name="Ma J."/>
        </authorList>
    </citation>
    <scope>NUCLEOTIDE SEQUENCE [LARGE SCALE GENOMIC DNA]</scope>
    <source>
        <strain evidence="5">KCTC 52366</strain>
    </source>
</reference>
<keyword evidence="1" id="KW-1003">Cell membrane</keyword>
<feature type="transmembrane region" description="Helical" evidence="2">
    <location>
        <begin position="348"/>
        <end position="368"/>
    </location>
</feature>
<evidence type="ECO:0000313" key="5">
    <source>
        <dbReference type="Proteomes" id="UP001595632"/>
    </source>
</evidence>
<feature type="transmembrane region" description="Helical" evidence="2">
    <location>
        <begin position="533"/>
        <end position="554"/>
    </location>
</feature>
<feature type="transmembrane region" description="Helical" evidence="2">
    <location>
        <begin position="589"/>
        <end position="607"/>
    </location>
</feature>
<evidence type="ECO:0000259" key="3">
    <source>
        <dbReference type="Pfam" id="PF06808"/>
    </source>
</evidence>
<feature type="transmembrane region" description="Helical" evidence="2">
    <location>
        <begin position="158"/>
        <end position="185"/>
    </location>
</feature>
<feature type="transmembrane region" description="Helical" evidence="2">
    <location>
        <begin position="57"/>
        <end position="75"/>
    </location>
</feature>
<organism evidence="4 5">
    <name type="scientific">Psychromarinibacter halotolerans</name>
    <dbReference type="NCBI Taxonomy" id="1775175"/>
    <lineage>
        <taxon>Bacteria</taxon>
        <taxon>Pseudomonadati</taxon>
        <taxon>Pseudomonadota</taxon>
        <taxon>Alphaproteobacteria</taxon>
        <taxon>Rhodobacterales</taxon>
        <taxon>Paracoccaceae</taxon>
        <taxon>Psychromarinibacter</taxon>
    </lineage>
</organism>
<gene>
    <name evidence="4" type="ORF">ACFOGP_10190</name>
</gene>
<name>A0ABV7GSD2_9RHOB</name>
<keyword evidence="2" id="KW-0812">Transmembrane</keyword>
<dbReference type="NCBIfam" id="TIGR02123">
    <property type="entry name" value="TRAP_fused"/>
    <property type="match status" value="1"/>
</dbReference>
<keyword evidence="5" id="KW-1185">Reference proteome</keyword>